<gene>
    <name evidence="5" type="ORF">EDM22_13325</name>
</gene>
<evidence type="ECO:0000256" key="3">
    <source>
        <dbReference type="ARBA" id="ARBA00023295"/>
    </source>
</evidence>
<dbReference type="InterPro" id="IPR054491">
    <property type="entry name" value="MGH1-like_GH"/>
</dbReference>
<dbReference type="GO" id="GO:0004573">
    <property type="term" value="F:Glc3Man9GlcNAc2 oligosaccharide glucosidase activity"/>
    <property type="evidence" value="ECO:0007669"/>
    <property type="project" value="InterPro"/>
</dbReference>
<evidence type="ECO:0000313" key="6">
    <source>
        <dbReference type="Proteomes" id="UP000275048"/>
    </source>
</evidence>
<evidence type="ECO:0000256" key="2">
    <source>
        <dbReference type="ARBA" id="ARBA00022801"/>
    </source>
</evidence>
<proteinExistence type="inferred from homology"/>
<evidence type="ECO:0000259" key="4">
    <source>
        <dbReference type="Pfam" id="PF22422"/>
    </source>
</evidence>
<dbReference type="EMBL" id="RHHB01000029">
    <property type="protein sequence ID" value="RNB46839.1"/>
    <property type="molecule type" value="Genomic_DNA"/>
</dbReference>
<keyword evidence="2" id="KW-0378">Hydrolase</keyword>
<comment type="caution">
    <text evidence="5">The sequence shown here is derived from an EMBL/GenBank/DDBJ whole genome shotgun (WGS) entry which is preliminary data.</text>
</comment>
<dbReference type="AlphaFoldDB" id="A0A3M8A6I3"/>
<sequence length="642" mass="68993">MLAGEHLDLVRAPFTLPRSRVLVFRHGDGLRVHTSEYERSLDDCVVLESLVVRGPDGSALPVTEVLPHVIEFGDGAVTLAFAGPGALTVGRVGAQRRIETSPVGRVGAQRRIETSADEGLDTLRYSTGGAEGLDTLRYSTGGAEGLDTLRYSTGGAEGLDTLRYSTGGAGGLDTLRYSTGEGRSSTGDVTVEWTAPDGVATRVVLSANAPAVRLDIVADRGVRHAASVTHAHDVATSEELWLDWFARCPIVRDDLQPMTAFCWWVLGANIVELPALAGARAVVPSKIGYVGLWQWDAYFIAVGLRHGDPALAREQLELAFRFPSADGQLPDVVHELGVLATSDDLPAGDRENLRRAGSAIADPDAPVPLTKPPLAAWALRKVLEVEPVDDWAREQLRVIRRSQDWWFAGSDLDGDGMPEYGHPYSSGLDDSPIFDGPLPTTSPDLGAYLVLQDLELARFAERYGDADAAPHVERAERTLALLLELWDDAEGLFRARAAGAPVASDTIVGLMPLLTGRLPERVVDRLVAALDDERRFGARWSVPTVAVGDPDYSAERMWRGPVWINTNALIVEGLAASGHPGRARELAERTVQLVLHGGGPHEYFNPETGEKARTATTAFGWSAALFIDLAVGLSAPPPPPVE</sequence>
<dbReference type="InterPro" id="IPR004888">
    <property type="entry name" value="Glycoside_hydrolase_63"/>
</dbReference>
<dbReference type="Pfam" id="PF22422">
    <property type="entry name" value="MGH1-like_GH"/>
    <property type="match status" value="1"/>
</dbReference>
<dbReference type="SUPFAM" id="SSF48208">
    <property type="entry name" value="Six-hairpin glycosidases"/>
    <property type="match status" value="1"/>
</dbReference>
<dbReference type="InterPro" id="IPR012341">
    <property type="entry name" value="6hp_glycosidase-like_sf"/>
</dbReference>
<dbReference type="PANTHER" id="PTHR10412:SF11">
    <property type="entry name" value="MANNOSYL-OLIGOSACCHARIDE GLUCOSIDASE"/>
    <property type="match status" value="1"/>
</dbReference>
<name>A0A3M8A6I3_9MICO</name>
<evidence type="ECO:0000256" key="1">
    <source>
        <dbReference type="ARBA" id="ARBA00010833"/>
    </source>
</evidence>
<accession>A0A3M8A6I3</accession>
<keyword evidence="3" id="KW-0326">Glycosidase</keyword>
<reference evidence="5 6" key="1">
    <citation type="submission" date="2018-10" db="EMBL/GenBank/DDBJ databases">
        <title>Isolation, diversity and antibacterial activity of antinobacteria from the wheat rhizosphere soil.</title>
        <authorList>
            <person name="Sun T."/>
        </authorList>
    </citation>
    <scope>NUCLEOTIDE SEQUENCE [LARGE SCALE GENOMIC DNA]</scope>
    <source>
        <strain evidence="5 6">SJ-23</strain>
    </source>
</reference>
<dbReference type="InterPro" id="IPR008928">
    <property type="entry name" value="6-hairpin_glycosidase_sf"/>
</dbReference>
<protein>
    <recommendedName>
        <fullName evidence="4">Mannosylglycerate hydrolase MGH1-like glycoside hydrolase domain-containing protein</fullName>
    </recommendedName>
</protein>
<dbReference type="Gene3D" id="1.50.10.10">
    <property type="match status" value="1"/>
</dbReference>
<keyword evidence="6" id="KW-1185">Reference proteome</keyword>
<dbReference type="Proteomes" id="UP000275048">
    <property type="component" value="Unassembled WGS sequence"/>
</dbReference>
<evidence type="ECO:0000313" key="5">
    <source>
        <dbReference type="EMBL" id="RNB46839.1"/>
    </source>
</evidence>
<comment type="similarity">
    <text evidence="1">Belongs to the glycosyl hydrolase 63 family.</text>
</comment>
<organism evidence="5 6">
    <name type="scientific">Agromyces tardus</name>
    <dbReference type="NCBI Taxonomy" id="2583849"/>
    <lineage>
        <taxon>Bacteria</taxon>
        <taxon>Bacillati</taxon>
        <taxon>Actinomycetota</taxon>
        <taxon>Actinomycetes</taxon>
        <taxon>Micrococcales</taxon>
        <taxon>Microbacteriaceae</taxon>
        <taxon>Agromyces</taxon>
    </lineage>
</organism>
<dbReference type="GO" id="GO:0009311">
    <property type="term" value="P:oligosaccharide metabolic process"/>
    <property type="evidence" value="ECO:0007669"/>
    <property type="project" value="InterPro"/>
</dbReference>
<dbReference type="GO" id="GO:0006487">
    <property type="term" value="P:protein N-linked glycosylation"/>
    <property type="evidence" value="ECO:0007669"/>
    <property type="project" value="TreeGrafter"/>
</dbReference>
<feature type="domain" description="Mannosylglycerate hydrolase MGH1-like glycoside hydrolase" evidence="4">
    <location>
        <begin position="289"/>
        <end position="622"/>
    </location>
</feature>
<dbReference type="PANTHER" id="PTHR10412">
    <property type="entry name" value="MANNOSYL-OLIGOSACCHARIDE GLUCOSIDASE"/>
    <property type="match status" value="1"/>
</dbReference>